<name>A0A5B0MDV8_PUCGR</name>
<organism evidence="2 3">
    <name type="scientific">Puccinia graminis f. sp. tritici</name>
    <dbReference type="NCBI Taxonomy" id="56615"/>
    <lineage>
        <taxon>Eukaryota</taxon>
        <taxon>Fungi</taxon>
        <taxon>Dikarya</taxon>
        <taxon>Basidiomycota</taxon>
        <taxon>Pucciniomycotina</taxon>
        <taxon>Pucciniomycetes</taxon>
        <taxon>Pucciniales</taxon>
        <taxon>Pucciniaceae</taxon>
        <taxon>Puccinia</taxon>
    </lineage>
</organism>
<dbReference type="EMBL" id="VSWC01000157">
    <property type="protein sequence ID" value="KAA1074419.1"/>
    <property type="molecule type" value="Genomic_DNA"/>
</dbReference>
<evidence type="ECO:0008006" key="4">
    <source>
        <dbReference type="Google" id="ProtNLM"/>
    </source>
</evidence>
<comment type="caution">
    <text evidence="2">The sequence shown here is derived from an EMBL/GenBank/DDBJ whole genome shotgun (WGS) entry which is preliminary data.</text>
</comment>
<feature type="compositionally biased region" description="Basic and acidic residues" evidence="1">
    <location>
        <begin position="47"/>
        <end position="56"/>
    </location>
</feature>
<evidence type="ECO:0000313" key="3">
    <source>
        <dbReference type="Proteomes" id="UP000324748"/>
    </source>
</evidence>
<dbReference type="Proteomes" id="UP000324748">
    <property type="component" value="Unassembled WGS sequence"/>
</dbReference>
<feature type="compositionally biased region" description="Acidic residues" evidence="1">
    <location>
        <begin position="33"/>
        <end position="46"/>
    </location>
</feature>
<accession>A0A5B0MDV8</accession>
<dbReference type="Gene3D" id="3.60.120.10">
    <property type="entry name" value="Anthranilate synthase"/>
    <property type="match status" value="1"/>
</dbReference>
<proteinExistence type="predicted"/>
<dbReference type="OrthoDB" id="2506095at2759"/>
<dbReference type="InterPro" id="IPR006912">
    <property type="entry name" value="Harbinger_derived_prot"/>
</dbReference>
<dbReference type="PANTHER" id="PTHR47150:SF5">
    <property type="entry name" value="OS07G0546750 PROTEIN"/>
    <property type="match status" value="1"/>
</dbReference>
<evidence type="ECO:0000256" key="1">
    <source>
        <dbReference type="SAM" id="MobiDB-lite"/>
    </source>
</evidence>
<dbReference type="InterPro" id="IPR005801">
    <property type="entry name" value="ADC_synthase"/>
</dbReference>
<dbReference type="AlphaFoldDB" id="A0A5B0MDV8"/>
<feature type="region of interest" description="Disordered" evidence="1">
    <location>
        <begin position="33"/>
        <end position="56"/>
    </location>
</feature>
<reference evidence="2 3" key="1">
    <citation type="submission" date="2019-05" db="EMBL/GenBank/DDBJ databases">
        <title>Emergence of the Ug99 lineage of the wheat stem rust pathogen through somatic hybridization.</title>
        <authorList>
            <person name="Li F."/>
            <person name="Upadhyaya N.M."/>
            <person name="Sperschneider J."/>
            <person name="Matny O."/>
            <person name="Nguyen-Phuc H."/>
            <person name="Mago R."/>
            <person name="Raley C."/>
            <person name="Miller M.E."/>
            <person name="Silverstein K.A.T."/>
            <person name="Henningsen E."/>
            <person name="Hirsch C.D."/>
            <person name="Visser B."/>
            <person name="Pretorius Z.A."/>
            <person name="Steffenson B.J."/>
            <person name="Schwessinger B."/>
            <person name="Dodds P.N."/>
            <person name="Figueroa M."/>
        </authorList>
    </citation>
    <scope>NUCLEOTIDE SEQUENCE [LARGE SCALE GENOMIC DNA]</scope>
    <source>
        <strain evidence="2">21-0</strain>
    </source>
</reference>
<keyword evidence="3" id="KW-1185">Reference proteome</keyword>
<sequence length="441" mass="51169">MDERSLIRYHIELGRQAVEELLDDDQAVQNLIEELESESDDDELEPEERRRMPNKDRDRYDFHDKLMKDYIVENATYERQFSRRFRLDKEVFMRILQDLTANYTFFVQRPDCTGKLGLSPEQKLTAVLRQLGYGIALDATDEYCRLGETTARNNMSMFCTAIQELYGPIYLRTPTEDDLKRILSQNAARGFPGCLGSLDCMHWGWKNCPTAYARQFKGKEKGPTVVLEAVATKDTWIWHTFFGTPGSLNDINVLERSPLFQSSLAGNSWSVEFEVENNHYKNGYYLVDGIYPSWSTLIKSKGLQPTREARYYTKCQEAMRKDVERAFGILKARWKILTRPALQWYPGDLAAIMKTCIILHNMMVEYRYPPRPFDLLDSFQLIPPRPNPLSHREQLIRSIEMKSPAIHDNLIRDLIAHCWKLSGKTGDSSDSDLPEESDVSD</sequence>
<protein>
    <recommendedName>
        <fullName evidence="4">DDE Tnp4 domain-containing protein</fullName>
    </recommendedName>
</protein>
<dbReference type="Pfam" id="PF04827">
    <property type="entry name" value="Plant_tran"/>
    <property type="match status" value="1"/>
</dbReference>
<evidence type="ECO:0000313" key="2">
    <source>
        <dbReference type="EMBL" id="KAA1074419.1"/>
    </source>
</evidence>
<gene>
    <name evidence="2" type="ORF">PGT21_050299</name>
</gene>
<dbReference type="PANTHER" id="PTHR47150">
    <property type="entry name" value="OS12G0169200 PROTEIN"/>
    <property type="match status" value="1"/>
</dbReference>